<dbReference type="AlphaFoldDB" id="A0AAV1JQ90"/>
<protein>
    <submittedName>
        <fullName evidence="1">Uncharacterized protein</fullName>
    </submittedName>
</protein>
<evidence type="ECO:0000313" key="1">
    <source>
        <dbReference type="EMBL" id="CAK1550394.1"/>
    </source>
</evidence>
<accession>A0AAV1JQ90</accession>
<dbReference type="Proteomes" id="UP001497472">
    <property type="component" value="Unassembled WGS sequence"/>
</dbReference>
<name>A0AAV1JQ90_9NEOP</name>
<keyword evidence="2" id="KW-1185">Reference proteome</keyword>
<sequence length="107" mass="11784">MIISNTARAGLTICTVTTFGMIAIPGQSTEATVTAHEVPTASAPRGNDPMDRLEAGLRRKVNRPHVEAGPGFFKSDPVEYSPDQLAKEYKKLFALKLQIEKENKRRT</sequence>
<evidence type="ECO:0000313" key="2">
    <source>
        <dbReference type="Proteomes" id="UP001497472"/>
    </source>
</evidence>
<dbReference type="EMBL" id="CAVLEF010000081">
    <property type="protein sequence ID" value="CAK1550394.1"/>
    <property type="molecule type" value="Genomic_DNA"/>
</dbReference>
<organism evidence="1 2">
    <name type="scientific">Leptosia nina</name>
    <dbReference type="NCBI Taxonomy" id="320188"/>
    <lineage>
        <taxon>Eukaryota</taxon>
        <taxon>Metazoa</taxon>
        <taxon>Ecdysozoa</taxon>
        <taxon>Arthropoda</taxon>
        <taxon>Hexapoda</taxon>
        <taxon>Insecta</taxon>
        <taxon>Pterygota</taxon>
        <taxon>Neoptera</taxon>
        <taxon>Endopterygota</taxon>
        <taxon>Lepidoptera</taxon>
        <taxon>Glossata</taxon>
        <taxon>Ditrysia</taxon>
        <taxon>Papilionoidea</taxon>
        <taxon>Pieridae</taxon>
        <taxon>Pierinae</taxon>
        <taxon>Leptosia</taxon>
    </lineage>
</organism>
<comment type="caution">
    <text evidence="1">The sequence shown here is derived from an EMBL/GenBank/DDBJ whole genome shotgun (WGS) entry which is preliminary data.</text>
</comment>
<proteinExistence type="predicted"/>
<gene>
    <name evidence="1" type="ORF">LNINA_LOCUS9623</name>
</gene>
<reference evidence="1 2" key="1">
    <citation type="submission" date="2023-11" db="EMBL/GenBank/DDBJ databases">
        <authorList>
            <person name="Okamura Y."/>
        </authorList>
    </citation>
    <scope>NUCLEOTIDE SEQUENCE [LARGE SCALE GENOMIC DNA]</scope>
</reference>